<proteinExistence type="inferred from homology"/>
<keyword evidence="3" id="KW-0645">Protease</keyword>
<evidence type="ECO:0000259" key="9">
    <source>
        <dbReference type="Pfam" id="PF01431"/>
    </source>
</evidence>
<sequence>MKRSLICAAVLTLAASATCSTSSLAQTPQPAVGAVASAPQVSGIDTHNADLAVRPQDDFYSYVNGAWLKKTEIPADKSSWDAFYEVVEHTLDQLHSIVDAVSADKNLAPGSNQQKIADLYASYMNEPVLETLGIKPLDAEFARVDALTEKQQIPGLIAHLNSIGVTAPYALSIHQDAKDSSKVIADIGQSGLGLPDRDYYLKAGDAKLKNTLVKYQTHVAAMLTLTGDKAANKNAAAIVALETRLAKVQWTEVQNRDPIKVYNPVPLAQLPALAPHVNWAGYLDDAGLKDKVTYLVVSQPSFIKGLDKVLQDTPLSVWKAYFKWHVLSSYASDLSNEYVDQNFSFKGTVLRGVPQNEPRWKRGISVIENSMGEGLGQLYVEQFFPPENKARMEKLVANLIAAYHQSIDNLDWMSADSKKEAQKKLSTLMLKIGYPDKWRDYSTLVIKHDDLVGNVMRSNAFEYTRNINKLGKPVDRSEWGDTPQTVNAYYNPEFNEIVFPAAILQAPFFNANADDAVNYGGIGAVIGHEISHGFDDQGSQYDEIGNLRDWMSKQDHQNFAVKTKALVKQYGAYSAISGYKVNGELTLGENIADNSGLAIAYKAYHLSLDGKTPPVIDGFTGDQRLYLGWAQVWRGKVRDAQAIVYVKTDPHSPPRFRGNGTVVNQPGFYSAFGVKPGDKMYLPPEQRIIMW</sequence>
<dbReference type="CDD" id="cd08662">
    <property type="entry name" value="M13"/>
    <property type="match status" value="1"/>
</dbReference>
<dbReference type="Gene3D" id="1.10.1380.10">
    <property type="entry name" value="Neutral endopeptidase , domain2"/>
    <property type="match status" value="1"/>
</dbReference>
<reference evidence="12" key="1">
    <citation type="journal article" date="2014" name="Soil Biol. Biochem.">
        <title>Structure and function of bacterial communities in ageing soils: Insights from the Mendocino ecological staircase.</title>
        <authorList>
            <person name="Uroz S."/>
            <person name="Tech J.J."/>
            <person name="Sawaya N.A."/>
            <person name="Frey-Klett P."/>
            <person name="Leveau J.H.J."/>
        </authorList>
    </citation>
    <scope>NUCLEOTIDE SEQUENCE [LARGE SCALE GENOMIC DNA]</scope>
    <source>
        <strain evidence="12">Cal35</strain>
    </source>
</reference>
<evidence type="ECO:0000256" key="6">
    <source>
        <dbReference type="ARBA" id="ARBA00022833"/>
    </source>
</evidence>
<dbReference type="InterPro" id="IPR042089">
    <property type="entry name" value="Peptidase_M13_dom_2"/>
</dbReference>
<feature type="domain" description="Peptidase M13 C-terminal" evidence="9">
    <location>
        <begin position="487"/>
        <end position="688"/>
    </location>
</feature>
<evidence type="ECO:0000256" key="2">
    <source>
        <dbReference type="ARBA" id="ARBA00007357"/>
    </source>
</evidence>
<evidence type="ECO:0000256" key="7">
    <source>
        <dbReference type="ARBA" id="ARBA00023049"/>
    </source>
</evidence>
<dbReference type="AlphaFoldDB" id="A0A0A1FEE6"/>
<dbReference type="STRING" id="279058.LT85_3007"/>
<protein>
    <submittedName>
        <fullName evidence="11">Peptidase</fullName>
    </submittedName>
</protein>
<dbReference type="PRINTS" id="PR00786">
    <property type="entry name" value="NEPRILYSIN"/>
</dbReference>
<dbReference type="InterPro" id="IPR024079">
    <property type="entry name" value="MetalloPept_cat_dom_sf"/>
</dbReference>
<dbReference type="Proteomes" id="UP000030302">
    <property type="component" value="Chromosome"/>
</dbReference>
<dbReference type="Gene3D" id="3.40.390.10">
    <property type="entry name" value="Collagenase (Catalytic Domain)"/>
    <property type="match status" value="1"/>
</dbReference>
<dbReference type="PANTHER" id="PTHR11733">
    <property type="entry name" value="ZINC METALLOPROTEASE FAMILY M13 NEPRILYSIN-RELATED"/>
    <property type="match status" value="1"/>
</dbReference>
<evidence type="ECO:0000256" key="3">
    <source>
        <dbReference type="ARBA" id="ARBA00022670"/>
    </source>
</evidence>
<evidence type="ECO:0000256" key="8">
    <source>
        <dbReference type="SAM" id="SignalP"/>
    </source>
</evidence>
<dbReference type="GO" id="GO:0005886">
    <property type="term" value="C:plasma membrane"/>
    <property type="evidence" value="ECO:0007669"/>
    <property type="project" value="TreeGrafter"/>
</dbReference>
<dbReference type="PANTHER" id="PTHR11733:SF167">
    <property type="entry name" value="FI17812P1-RELATED"/>
    <property type="match status" value="1"/>
</dbReference>
<keyword evidence="5" id="KW-0378">Hydrolase</keyword>
<dbReference type="SUPFAM" id="SSF55486">
    <property type="entry name" value="Metalloproteases ('zincins'), catalytic domain"/>
    <property type="match status" value="1"/>
</dbReference>
<dbReference type="InterPro" id="IPR000718">
    <property type="entry name" value="Peptidase_M13"/>
</dbReference>
<feature type="signal peptide" evidence="8">
    <location>
        <begin position="1"/>
        <end position="25"/>
    </location>
</feature>
<evidence type="ECO:0000256" key="5">
    <source>
        <dbReference type="ARBA" id="ARBA00022801"/>
    </source>
</evidence>
<dbReference type="OrthoDB" id="9775677at2"/>
<gene>
    <name evidence="11" type="ORF">LT85_3007</name>
</gene>
<keyword evidence="8" id="KW-0732">Signal</keyword>
<feature type="domain" description="Peptidase M13 N-terminal" evidence="10">
    <location>
        <begin position="55"/>
        <end position="435"/>
    </location>
</feature>
<dbReference type="Pfam" id="PF01431">
    <property type="entry name" value="Peptidase_M13"/>
    <property type="match status" value="1"/>
</dbReference>
<dbReference type="EMBL" id="CP009962">
    <property type="protein sequence ID" value="AIY42165.1"/>
    <property type="molecule type" value="Genomic_DNA"/>
</dbReference>
<keyword evidence="7" id="KW-0482">Metalloprotease</keyword>
<evidence type="ECO:0000313" key="11">
    <source>
        <dbReference type="EMBL" id="AIY42165.1"/>
    </source>
</evidence>
<comment type="cofactor">
    <cofactor evidence="1">
        <name>Zn(2+)</name>
        <dbReference type="ChEBI" id="CHEBI:29105"/>
    </cofactor>
</comment>
<dbReference type="InterPro" id="IPR008753">
    <property type="entry name" value="Peptidase_M13_N"/>
</dbReference>
<feature type="chain" id="PRO_5001983270" evidence="8">
    <location>
        <begin position="26"/>
        <end position="691"/>
    </location>
</feature>
<accession>A0A0A1FEE6</accession>
<dbReference type="PROSITE" id="PS51885">
    <property type="entry name" value="NEPRILYSIN"/>
    <property type="match status" value="1"/>
</dbReference>
<dbReference type="Pfam" id="PF05649">
    <property type="entry name" value="Peptidase_M13_N"/>
    <property type="match status" value="1"/>
</dbReference>
<keyword evidence="4" id="KW-0479">Metal-binding</keyword>
<evidence type="ECO:0000256" key="4">
    <source>
        <dbReference type="ARBA" id="ARBA00022723"/>
    </source>
</evidence>
<name>A0A0A1FEE6_9BURK</name>
<keyword evidence="6" id="KW-0862">Zinc</keyword>
<keyword evidence="12" id="KW-1185">Reference proteome</keyword>
<dbReference type="GO" id="GO:0004222">
    <property type="term" value="F:metalloendopeptidase activity"/>
    <property type="evidence" value="ECO:0007669"/>
    <property type="project" value="InterPro"/>
</dbReference>
<dbReference type="InterPro" id="IPR018497">
    <property type="entry name" value="Peptidase_M13_C"/>
</dbReference>
<evidence type="ECO:0000313" key="12">
    <source>
        <dbReference type="Proteomes" id="UP000030302"/>
    </source>
</evidence>
<evidence type="ECO:0000256" key="1">
    <source>
        <dbReference type="ARBA" id="ARBA00001947"/>
    </source>
</evidence>
<dbReference type="KEGG" id="care:LT85_3007"/>
<organism evidence="11 12">
    <name type="scientific">Collimonas arenae</name>
    <dbReference type="NCBI Taxonomy" id="279058"/>
    <lineage>
        <taxon>Bacteria</taxon>
        <taxon>Pseudomonadati</taxon>
        <taxon>Pseudomonadota</taxon>
        <taxon>Betaproteobacteria</taxon>
        <taxon>Burkholderiales</taxon>
        <taxon>Oxalobacteraceae</taxon>
        <taxon>Collimonas</taxon>
    </lineage>
</organism>
<dbReference type="RefSeq" id="WP_038490114.1">
    <property type="nucleotide sequence ID" value="NZ_CP009962.1"/>
</dbReference>
<dbReference type="HOGENOM" id="CLU_006187_7_2_4"/>
<comment type="similarity">
    <text evidence="2">Belongs to the peptidase M13 family.</text>
</comment>
<dbReference type="GO" id="GO:0016485">
    <property type="term" value="P:protein processing"/>
    <property type="evidence" value="ECO:0007669"/>
    <property type="project" value="TreeGrafter"/>
</dbReference>
<evidence type="ECO:0000259" key="10">
    <source>
        <dbReference type="Pfam" id="PF05649"/>
    </source>
</evidence>
<dbReference type="GO" id="GO:0046872">
    <property type="term" value="F:metal ion binding"/>
    <property type="evidence" value="ECO:0007669"/>
    <property type="project" value="UniProtKB-KW"/>
</dbReference>